<protein>
    <submittedName>
        <fullName evidence="2">Uncharacterized protein</fullName>
    </submittedName>
</protein>
<reference evidence="2 3" key="1">
    <citation type="journal article" date="2019" name="Commun. Biol.">
        <title>The bagworm genome reveals a unique fibroin gene that provides high tensile strength.</title>
        <authorList>
            <person name="Kono N."/>
            <person name="Nakamura H."/>
            <person name="Ohtoshi R."/>
            <person name="Tomita M."/>
            <person name="Numata K."/>
            <person name="Arakawa K."/>
        </authorList>
    </citation>
    <scope>NUCLEOTIDE SEQUENCE [LARGE SCALE GENOMIC DNA]</scope>
</reference>
<dbReference type="Proteomes" id="UP000299102">
    <property type="component" value="Unassembled WGS sequence"/>
</dbReference>
<keyword evidence="3" id="KW-1185">Reference proteome</keyword>
<dbReference type="EMBL" id="BGZK01000050">
    <property type="protein sequence ID" value="GBP12233.1"/>
    <property type="molecule type" value="Genomic_DNA"/>
</dbReference>
<dbReference type="AlphaFoldDB" id="A0A4C1TCI2"/>
<name>A0A4C1TCI2_EUMVA</name>
<feature type="region of interest" description="Disordered" evidence="1">
    <location>
        <begin position="17"/>
        <end position="39"/>
    </location>
</feature>
<feature type="compositionally biased region" description="Polar residues" evidence="1">
    <location>
        <begin position="24"/>
        <end position="33"/>
    </location>
</feature>
<accession>A0A4C1TCI2</accession>
<sequence length="84" mass="9363">MAKPPPEILGFLQVKKAPQKTSHRMQMQPTMPTLGTEEGYHPAKAHTALAVIRLQYLDKTQFKRTVTAMTSPGTALDLIWRCGT</sequence>
<organism evidence="2 3">
    <name type="scientific">Eumeta variegata</name>
    <name type="common">Bagworm moth</name>
    <name type="synonym">Eumeta japonica</name>
    <dbReference type="NCBI Taxonomy" id="151549"/>
    <lineage>
        <taxon>Eukaryota</taxon>
        <taxon>Metazoa</taxon>
        <taxon>Ecdysozoa</taxon>
        <taxon>Arthropoda</taxon>
        <taxon>Hexapoda</taxon>
        <taxon>Insecta</taxon>
        <taxon>Pterygota</taxon>
        <taxon>Neoptera</taxon>
        <taxon>Endopterygota</taxon>
        <taxon>Lepidoptera</taxon>
        <taxon>Glossata</taxon>
        <taxon>Ditrysia</taxon>
        <taxon>Tineoidea</taxon>
        <taxon>Psychidae</taxon>
        <taxon>Oiketicinae</taxon>
        <taxon>Eumeta</taxon>
    </lineage>
</organism>
<evidence type="ECO:0000313" key="3">
    <source>
        <dbReference type="Proteomes" id="UP000299102"/>
    </source>
</evidence>
<evidence type="ECO:0000256" key="1">
    <source>
        <dbReference type="SAM" id="MobiDB-lite"/>
    </source>
</evidence>
<comment type="caution">
    <text evidence="2">The sequence shown here is derived from an EMBL/GenBank/DDBJ whole genome shotgun (WGS) entry which is preliminary data.</text>
</comment>
<gene>
    <name evidence="2" type="ORF">EVAR_6405_1</name>
</gene>
<proteinExistence type="predicted"/>
<evidence type="ECO:0000313" key="2">
    <source>
        <dbReference type="EMBL" id="GBP12233.1"/>
    </source>
</evidence>